<sequence length="332" mass="35645">MISAPDSRASILTEEDDPIEHRPRAPYPKRSCDSSALIFHDPDRPDADWTEEAETLPMRPRLLSFHAVEALLDAAFPQVRQLRRKRAARRSEIDIPTRVRPDLTASAALSKLNHALTTNAPTIREKPPDRSGVVRAVSKKNATWLAWVVRIPAAVALGILFGTLIAIFIYGEDIVFRDLESAVDAPPRASVEPASMGPPAPLPLTVSIAPVASSAPPAASSSAPASVPPPVKKIEKTKKPAATPATSKEKTKDTKVTTPPKAARPEVSRPETSRPEAPRTEARVPQAAPPVADKTPAPINPAADDKAMKREKALAEAARKLAEGQLSQSLAR</sequence>
<evidence type="ECO:0000256" key="1">
    <source>
        <dbReference type="SAM" id="MobiDB-lite"/>
    </source>
</evidence>
<keyword evidence="2" id="KW-0472">Membrane</keyword>
<dbReference type="EMBL" id="CP089982">
    <property type="protein sequence ID" value="WXB00045.1"/>
    <property type="molecule type" value="Genomic_DNA"/>
</dbReference>
<feature type="region of interest" description="Disordered" evidence="1">
    <location>
        <begin position="1"/>
        <end position="33"/>
    </location>
</feature>
<organism evidence="3 4">
    <name type="scientific">Pendulispora brunnea</name>
    <dbReference type="NCBI Taxonomy" id="2905690"/>
    <lineage>
        <taxon>Bacteria</taxon>
        <taxon>Pseudomonadati</taxon>
        <taxon>Myxococcota</taxon>
        <taxon>Myxococcia</taxon>
        <taxon>Myxococcales</taxon>
        <taxon>Sorangiineae</taxon>
        <taxon>Pendulisporaceae</taxon>
        <taxon>Pendulispora</taxon>
    </lineage>
</organism>
<evidence type="ECO:0000313" key="3">
    <source>
        <dbReference type="EMBL" id="WXB00045.1"/>
    </source>
</evidence>
<accession>A0ABZ2KST5</accession>
<proteinExistence type="predicted"/>
<protein>
    <submittedName>
        <fullName evidence="3">Uncharacterized protein</fullName>
    </submittedName>
</protein>
<evidence type="ECO:0000256" key="2">
    <source>
        <dbReference type="SAM" id="Phobius"/>
    </source>
</evidence>
<name>A0ABZ2KST5_9BACT</name>
<dbReference type="Proteomes" id="UP001379533">
    <property type="component" value="Chromosome"/>
</dbReference>
<feature type="compositionally biased region" description="Low complexity" evidence="1">
    <location>
        <begin position="214"/>
        <end position="225"/>
    </location>
</feature>
<feature type="region of interest" description="Disordered" evidence="1">
    <location>
        <begin position="214"/>
        <end position="332"/>
    </location>
</feature>
<dbReference type="RefSeq" id="WP_394850686.1">
    <property type="nucleotide sequence ID" value="NZ_CP089982.1"/>
</dbReference>
<keyword evidence="2" id="KW-0812">Transmembrane</keyword>
<evidence type="ECO:0000313" key="4">
    <source>
        <dbReference type="Proteomes" id="UP001379533"/>
    </source>
</evidence>
<keyword evidence="4" id="KW-1185">Reference proteome</keyword>
<gene>
    <name evidence="3" type="ORF">LZC95_24915</name>
</gene>
<reference evidence="3 4" key="1">
    <citation type="submission" date="2021-12" db="EMBL/GenBank/DDBJ databases">
        <title>Discovery of the Pendulisporaceae a myxobacterial family with distinct sporulation behavior and unique specialized metabolism.</title>
        <authorList>
            <person name="Garcia R."/>
            <person name="Popoff A."/>
            <person name="Bader C.D."/>
            <person name="Loehr J."/>
            <person name="Walesch S."/>
            <person name="Walt C."/>
            <person name="Boldt J."/>
            <person name="Bunk B."/>
            <person name="Haeckl F.J.F.P.J."/>
            <person name="Gunesch A.P."/>
            <person name="Birkelbach J."/>
            <person name="Nuebel U."/>
            <person name="Pietschmann T."/>
            <person name="Bach T."/>
            <person name="Mueller R."/>
        </authorList>
    </citation>
    <scope>NUCLEOTIDE SEQUENCE [LARGE SCALE GENOMIC DNA]</scope>
    <source>
        <strain evidence="3 4">MSr12523</strain>
    </source>
</reference>
<keyword evidence="2" id="KW-1133">Transmembrane helix</keyword>
<feature type="transmembrane region" description="Helical" evidence="2">
    <location>
        <begin position="144"/>
        <end position="170"/>
    </location>
</feature>
<feature type="compositionally biased region" description="Basic and acidic residues" evidence="1">
    <location>
        <begin position="303"/>
        <end position="322"/>
    </location>
</feature>
<feature type="compositionally biased region" description="Basic and acidic residues" evidence="1">
    <location>
        <begin position="263"/>
        <end position="282"/>
    </location>
</feature>